<dbReference type="AlphaFoldDB" id="A0A0K2UKM0"/>
<feature type="non-terminal residue" evidence="1">
    <location>
        <position position="1"/>
    </location>
</feature>
<sequence length="36" mass="4052">KEIILCERTAKLSCCFIRSAKTAISELGRKGIRKDI</sequence>
<accession>A0A0K2UKM0</accession>
<organism evidence="1">
    <name type="scientific">Lepeophtheirus salmonis</name>
    <name type="common">Salmon louse</name>
    <name type="synonym">Caligus salmonis</name>
    <dbReference type="NCBI Taxonomy" id="72036"/>
    <lineage>
        <taxon>Eukaryota</taxon>
        <taxon>Metazoa</taxon>
        <taxon>Ecdysozoa</taxon>
        <taxon>Arthropoda</taxon>
        <taxon>Crustacea</taxon>
        <taxon>Multicrustacea</taxon>
        <taxon>Hexanauplia</taxon>
        <taxon>Copepoda</taxon>
        <taxon>Siphonostomatoida</taxon>
        <taxon>Caligidae</taxon>
        <taxon>Lepeophtheirus</taxon>
    </lineage>
</organism>
<evidence type="ECO:0000313" key="1">
    <source>
        <dbReference type="EMBL" id="CDW38768.1"/>
    </source>
</evidence>
<name>A0A0K2UKM0_LEPSM</name>
<dbReference type="EMBL" id="HACA01021407">
    <property type="protein sequence ID" value="CDW38768.1"/>
    <property type="molecule type" value="Transcribed_RNA"/>
</dbReference>
<proteinExistence type="predicted"/>
<protein>
    <submittedName>
        <fullName evidence="1">Uncharacterized protein</fullName>
    </submittedName>
</protein>
<reference evidence="1" key="1">
    <citation type="submission" date="2014-05" db="EMBL/GenBank/DDBJ databases">
        <authorList>
            <person name="Chronopoulou M."/>
        </authorList>
    </citation>
    <scope>NUCLEOTIDE SEQUENCE</scope>
    <source>
        <tissue evidence="1">Whole organism</tissue>
    </source>
</reference>